<comment type="catalytic activity">
    <reaction evidence="1">
        <text>AMP + H2O = D-ribose 5-phosphate + adenine</text>
        <dbReference type="Rhea" id="RHEA:20129"/>
        <dbReference type="ChEBI" id="CHEBI:15377"/>
        <dbReference type="ChEBI" id="CHEBI:16708"/>
        <dbReference type="ChEBI" id="CHEBI:78346"/>
        <dbReference type="ChEBI" id="CHEBI:456215"/>
        <dbReference type="EC" id="3.2.2.4"/>
    </reaction>
</comment>
<dbReference type="PANTHER" id="PTHR31223">
    <property type="entry name" value="LOG FAMILY PROTEIN YJL055W"/>
    <property type="match status" value="1"/>
</dbReference>
<dbReference type="EMBL" id="VRYY01000022">
    <property type="protein sequence ID" value="MBG3875674.1"/>
    <property type="molecule type" value="Genomic_DNA"/>
</dbReference>
<organism evidence="4 5">
    <name type="scientific">Nitratidesulfovibrio oxamicus</name>
    <dbReference type="NCBI Taxonomy" id="32016"/>
    <lineage>
        <taxon>Bacteria</taxon>
        <taxon>Pseudomonadati</taxon>
        <taxon>Thermodesulfobacteriota</taxon>
        <taxon>Desulfovibrionia</taxon>
        <taxon>Desulfovibrionales</taxon>
        <taxon>Desulfovibrionaceae</taxon>
        <taxon>Nitratidesulfovibrio</taxon>
    </lineage>
</organism>
<dbReference type="Pfam" id="PF03641">
    <property type="entry name" value="Lysine_decarbox"/>
    <property type="match status" value="1"/>
</dbReference>
<dbReference type="Gene3D" id="3.40.50.450">
    <property type="match status" value="1"/>
</dbReference>
<evidence type="ECO:0000256" key="1">
    <source>
        <dbReference type="ARBA" id="ARBA00000274"/>
    </source>
</evidence>
<proteinExistence type="inferred from homology"/>
<accession>A0ABS0IZV9</accession>
<dbReference type="InterPro" id="IPR005269">
    <property type="entry name" value="LOG"/>
</dbReference>
<evidence type="ECO:0000313" key="4">
    <source>
        <dbReference type="EMBL" id="MBG3875674.1"/>
    </source>
</evidence>
<reference evidence="4 5" key="1">
    <citation type="submission" date="2019-08" db="EMBL/GenBank/DDBJ databases">
        <authorList>
            <person name="Luo N."/>
        </authorList>
    </citation>
    <scope>NUCLEOTIDE SEQUENCE [LARGE SCALE GENOMIC DNA]</scope>
    <source>
        <strain evidence="4 5">NCIMB 9442</strain>
    </source>
</reference>
<name>A0ABS0IZV9_9BACT</name>
<dbReference type="InterPro" id="IPR031100">
    <property type="entry name" value="LOG_fam"/>
</dbReference>
<keyword evidence="3" id="KW-0203">Cytokinin biosynthesis</keyword>
<dbReference type="Proteomes" id="UP001194469">
    <property type="component" value="Unassembled WGS sequence"/>
</dbReference>
<gene>
    <name evidence="4" type="ORF">FVW20_01180</name>
</gene>
<comment type="caution">
    <text evidence="4">The sequence shown here is derived from an EMBL/GenBank/DDBJ whole genome shotgun (WGS) entry which is preliminary data.</text>
</comment>
<sequence>MRSIAVYCGSNFGRGDGYLKAAVALGQTLAAQSIRLVYGGTTKGLMGVVADAALRAGGEVHGVITEKLVERGQLHEGLTSHDVVPDMRSRKARMARLADGFVAMPGGIGTLEELFEIWVEGQLYPPARPIGLLDVGGFYGPFFGMIDHMIEERFLPQGHRDMVMAHADPSRLVSAMRAYTPVTVEKWGL</sequence>
<dbReference type="EC" id="3.2.2.n1" evidence="3"/>
<dbReference type="NCBIfam" id="TIGR00730">
    <property type="entry name" value="Rossman fold protein, TIGR00730 family"/>
    <property type="match status" value="1"/>
</dbReference>
<dbReference type="SUPFAM" id="SSF102405">
    <property type="entry name" value="MCP/YpsA-like"/>
    <property type="match status" value="1"/>
</dbReference>
<protein>
    <recommendedName>
        <fullName evidence="3">Cytokinin riboside 5'-monophosphate phosphoribohydrolase</fullName>
        <ecNumber evidence="3">3.2.2.n1</ecNumber>
    </recommendedName>
</protein>
<keyword evidence="3" id="KW-0378">Hydrolase</keyword>
<evidence type="ECO:0000256" key="3">
    <source>
        <dbReference type="RuleBase" id="RU363015"/>
    </source>
</evidence>
<evidence type="ECO:0000313" key="5">
    <source>
        <dbReference type="Proteomes" id="UP001194469"/>
    </source>
</evidence>
<evidence type="ECO:0000256" key="2">
    <source>
        <dbReference type="ARBA" id="ARBA00006763"/>
    </source>
</evidence>
<keyword evidence="5" id="KW-1185">Reference proteome</keyword>
<dbReference type="RefSeq" id="WP_196607942.1">
    <property type="nucleotide sequence ID" value="NZ_VRYY01000022.1"/>
</dbReference>
<dbReference type="PANTHER" id="PTHR31223:SF70">
    <property type="entry name" value="LOG FAMILY PROTEIN YJL055W"/>
    <property type="match status" value="1"/>
</dbReference>
<comment type="similarity">
    <text evidence="2 3">Belongs to the LOG family.</text>
</comment>